<dbReference type="GO" id="GO:0004673">
    <property type="term" value="F:protein histidine kinase activity"/>
    <property type="evidence" value="ECO:0007669"/>
    <property type="project" value="UniProtKB-EC"/>
</dbReference>
<feature type="domain" description="Histidine kinase" evidence="8">
    <location>
        <begin position="538"/>
        <end position="628"/>
    </location>
</feature>
<evidence type="ECO:0000259" key="8">
    <source>
        <dbReference type="PROSITE" id="PS50109"/>
    </source>
</evidence>
<dbReference type="Pfam" id="PF02518">
    <property type="entry name" value="HATPase_c"/>
    <property type="match status" value="1"/>
</dbReference>
<dbReference type="AlphaFoldDB" id="A0A2A7USJ1"/>
<reference evidence="10" key="1">
    <citation type="submission" date="2017-09" db="EMBL/GenBank/DDBJ databases">
        <title>FDA dAtabase for Regulatory Grade micrObial Sequences (FDA-ARGOS): Supporting development and validation of Infectious Disease Dx tests.</title>
        <authorList>
            <person name="Minogue T."/>
            <person name="Wolcott M."/>
            <person name="Wasieloski L."/>
            <person name="Aguilar W."/>
            <person name="Moore D."/>
            <person name="Tallon L."/>
            <person name="Sadzewicz L."/>
            <person name="Ott S."/>
            <person name="Zhao X."/>
            <person name="Nagaraj S."/>
            <person name="Vavikolanu K."/>
            <person name="Aluvathingal J."/>
            <person name="Nadendla S."/>
            <person name="Sichtig H."/>
        </authorList>
    </citation>
    <scope>NUCLEOTIDE SEQUENCE [LARGE SCALE GENOMIC DNA]</scope>
    <source>
        <strain evidence="10">FDAARGOS_394</strain>
    </source>
</reference>
<dbReference type="EMBL" id="PDEA01000001">
    <property type="protein sequence ID" value="PEH88243.1"/>
    <property type="molecule type" value="Genomic_DNA"/>
</dbReference>
<dbReference type="InterPro" id="IPR003594">
    <property type="entry name" value="HATPase_dom"/>
</dbReference>
<dbReference type="PANTHER" id="PTHR24421">
    <property type="entry name" value="NITRATE/NITRITE SENSOR PROTEIN NARX-RELATED"/>
    <property type="match status" value="1"/>
</dbReference>
<gene>
    <name evidence="9" type="ORF">CRM82_06170</name>
</gene>
<dbReference type="Gene3D" id="3.30.565.10">
    <property type="entry name" value="Histidine kinase-like ATPase, C-terminal domain"/>
    <property type="match status" value="1"/>
</dbReference>
<proteinExistence type="predicted"/>
<evidence type="ECO:0000256" key="2">
    <source>
        <dbReference type="ARBA" id="ARBA00012438"/>
    </source>
</evidence>
<dbReference type="SUPFAM" id="SSF49785">
    <property type="entry name" value="Galactose-binding domain-like"/>
    <property type="match status" value="1"/>
</dbReference>
<keyword evidence="4" id="KW-0418">Kinase</keyword>
<keyword evidence="5" id="KW-0902">Two-component regulatory system</keyword>
<dbReference type="RefSeq" id="WP_066540332.1">
    <property type="nucleotide sequence ID" value="NZ_PDEA01000001.1"/>
</dbReference>
<feature type="transmembrane region" description="Helical" evidence="6">
    <location>
        <begin position="287"/>
        <end position="307"/>
    </location>
</feature>
<dbReference type="InterPro" id="IPR050482">
    <property type="entry name" value="Sensor_HK_TwoCompSys"/>
</dbReference>
<dbReference type="InterPro" id="IPR008979">
    <property type="entry name" value="Galactose-bd-like_sf"/>
</dbReference>
<protein>
    <recommendedName>
        <fullName evidence="2">histidine kinase</fullName>
        <ecNumber evidence="2">2.7.13.3</ecNumber>
    </recommendedName>
</protein>
<evidence type="ECO:0000256" key="6">
    <source>
        <dbReference type="SAM" id="Phobius"/>
    </source>
</evidence>
<keyword evidence="9" id="KW-0547">Nucleotide-binding</keyword>
<dbReference type="OrthoDB" id="8697484at2"/>
<dbReference type="PROSITE" id="PS50109">
    <property type="entry name" value="HIS_KIN"/>
    <property type="match status" value="1"/>
</dbReference>
<keyword evidence="6" id="KW-0812">Transmembrane</keyword>
<dbReference type="EC" id="2.7.13.3" evidence="2"/>
<feature type="chain" id="PRO_5013219028" description="histidine kinase" evidence="7">
    <location>
        <begin position="33"/>
        <end position="648"/>
    </location>
</feature>
<dbReference type="STRING" id="1219032.GCA_001515545_03355"/>
<keyword evidence="7" id="KW-0732">Signal</keyword>
<accession>A0A2A7USJ1</accession>
<dbReference type="PANTHER" id="PTHR24421:SF10">
    <property type="entry name" value="NITRATE_NITRITE SENSOR PROTEIN NARQ"/>
    <property type="match status" value="1"/>
</dbReference>
<comment type="caution">
    <text evidence="9">The sequence shown here is derived from an EMBL/GenBank/DDBJ whole genome shotgun (WGS) entry which is preliminary data.</text>
</comment>
<dbReference type="InterPro" id="IPR036890">
    <property type="entry name" value="HATPase_C_sf"/>
</dbReference>
<feature type="transmembrane region" description="Helical" evidence="6">
    <location>
        <begin position="220"/>
        <end position="238"/>
    </location>
</feature>
<dbReference type="GeneID" id="80800176"/>
<keyword evidence="6" id="KW-1133">Transmembrane helix</keyword>
<evidence type="ECO:0000256" key="7">
    <source>
        <dbReference type="SAM" id="SignalP"/>
    </source>
</evidence>
<dbReference type="SMART" id="SM00387">
    <property type="entry name" value="HATPase_c"/>
    <property type="match status" value="1"/>
</dbReference>
<evidence type="ECO:0000313" key="10">
    <source>
        <dbReference type="Proteomes" id="UP000220246"/>
    </source>
</evidence>
<keyword evidence="6" id="KW-0472">Membrane</keyword>
<feature type="transmembrane region" description="Helical" evidence="6">
    <location>
        <begin position="313"/>
        <end position="330"/>
    </location>
</feature>
<evidence type="ECO:0000256" key="1">
    <source>
        <dbReference type="ARBA" id="ARBA00000085"/>
    </source>
</evidence>
<evidence type="ECO:0000256" key="3">
    <source>
        <dbReference type="ARBA" id="ARBA00022679"/>
    </source>
</evidence>
<comment type="catalytic activity">
    <reaction evidence="1">
        <text>ATP + protein L-histidine = ADP + protein N-phospho-L-histidine.</text>
        <dbReference type="EC" id="2.7.13.3"/>
    </reaction>
</comment>
<feature type="signal peptide" evidence="7">
    <location>
        <begin position="1"/>
        <end position="32"/>
    </location>
</feature>
<evidence type="ECO:0000313" key="9">
    <source>
        <dbReference type="EMBL" id="PEH88243.1"/>
    </source>
</evidence>
<dbReference type="GO" id="GO:0005524">
    <property type="term" value="F:ATP binding"/>
    <property type="evidence" value="ECO:0007669"/>
    <property type="project" value="UniProtKB-KW"/>
</dbReference>
<dbReference type="Gene3D" id="2.60.120.260">
    <property type="entry name" value="Galactose-binding domain-like"/>
    <property type="match status" value="1"/>
</dbReference>
<feature type="transmembrane region" description="Helical" evidence="6">
    <location>
        <begin position="258"/>
        <end position="275"/>
    </location>
</feature>
<keyword evidence="3" id="KW-0808">Transferase</keyword>
<dbReference type="GO" id="GO:0000160">
    <property type="term" value="P:phosphorelay signal transduction system"/>
    <property type="evidence" value="ECO:0007669"/>
    <property type="project" value="UniProtKB-KW"/>
</dbReference>
<name>A0A2A7USJ1_COMTR</name>
<evidence type="ECO:0000256" key="5">
    <source>
        <dbReference type="ARBA" id="ARBA00023012"/>
    </source>
</evidence>
<dbReference type="InterPro" id="IPR005467">
    <property type="entry name" value="His_kinase_dom"/>
</dbReference>
<keyword evidence="10" id="KW-1185">Reference proteome</keyword>
<feature type="transmembrane region" description="Helical" evidence="6">
    <location>
        <begin position="342"/>
        <end position="362"/>
    </location>
</feature>
<keyword evidence="9" id="KW-0067">ATP-binding</keyword>
<dbReference type="CDD" id="cd16917">
    <property type="entry name" value="HATPase_UhpB-NarQ-NarX-like"/>
    <property type="match status" value="1"/>
</dbReference>
<feature type="transmembrane region" description="Helical" evidence="6">
    <location>
        <begin position="368"/>
        <end position="384"/>
    </location>
</feature>
<sequence length="648" mass="72405">MTGFGGHRLARSLWWLCSLLLAWLCWMPAAHASTAAQACSARIDSTMAARADAAATQAPTQGWEAVTLPDNWSRRWPGHHGPVWYRITWSTDCPLTSPVAMTVDSINMAGEVYSNQDLIWRDHHLQEPLSRSWSTAHSWVLPQSSLQPQGPNTIWLRVVGVPELRPGLGVVEVGTPEAMLASQRHHDWNTRTLFQLNLTLSATLGIMALVVWLPRRKQSLLGWYALVSLCWVLFGSNVLLTETWPFPDSLAMARVNHLAYIGYIASFAVFCWQLIESPLSRRQLQRLGGLTLVAGAVVMATPGWFPMQRAADFYTLIFLGNTALVIRHAWRTRALQHQLVAVYLLLMVSMGVRDLLVVAEIWPSRNFYSAYTALLFMLLSAVLMRRRILQDAQRIERFNQELSETVARACDELNTTLSQEHALALANAHLQERLQLAQDLHDGLGGQIVRSIMLVEQSDAPPSKERYLSMLKLLRDDLRQVVDSDGSIGANAPTTPEEWTIPLRYRFVTLFDDLEMSSEWLTPAHWETPPSALQCMLLARVAEEALTNIVKHSQARMVRVNLLYPDARQLVLRIEDDGIGFDAPIALRAGLGIGMSSMRARMERMGGALHVRSRPGHTVIEACLPLADLGAAAPLPAPRLPIPHMPMP</sequence>
<dbReference type="SUPFAM" id="SSF55874">
    <property type="entry name" value="ATPase domain of HSP90 chaperone/DNA topoisomerase II/histidine kinase"/>
    <property type="match status" value="1"/>
</dbReference>
<evidence type="ECO:0000256" key="4">
    <source>
        <dbReference type="ARBA" id="ARBA00022777"/>
    </source>
</evidence>
<feature type="transmembrane region" description="Helical" evidence="6">
    <location>
        <begin position="193"/>
        <end position="213"/>
    </location>
</feature>
<organism evidence="9 10">
    <name type="scientific">Comamonas terrigena</name>
    <dbReference type="NCBI Taxonomy" id="32013"/>
    <lineage>
        <taxon>Bacteria</taxon>
        <taxon>Pseudomonadati</taxon>
        <taxon>Pseudomonadota</taxon>
        <taxon>Betaproteobacteria</taxon>
        <taxon>Burkholderiales</taxon>
        <taxon>Comamonadaceae</taxon>
        <taxon>Comamonas</taxon>
    </lineage>
</organism>
<dbReference type="Proteomes" id="UP000220246">
    <property type="component" value="Unassembled WGS sequence"/>
</dbReference>